<dbReference type="PROSITE" id="PS51775">
    <property type="entry name" value="GTD_BINDING"/>
    <property type="match status" value="1"/>
</dbReference>
<evidence type="ECO:0000313" key="10">
    <source>
        <dbReference type="Proteomes" id="UP001054252"/>
    </source>
</evidence>
<feature type="transmembrane region" description="Helical" evidence="7">
    <location>
        <begin position="21"/>
        <end position="45"/>
    </location>
</feature>
<evidence type="ECO:0000256" key="3">
    <source>
        <dbReference type="ARBA" id="ARBA00022989"/>
    </source>
</evidence>
<dbReference type="GO" id="GO:0016020">
    <property type="term" value="C:membrane"/>
    <property type="evidence" value="ECO:0007669"/>
    <property type="project" value="UniProtKB-SubCell"/>
</dbReference>
<dbReference type="CDD" id="cd22249">
    <property type="entry name" value="UDM1_RNF168_RNF169-like"/>
    <property type="match status" value="1"/>
</dbReference>
<dbReference type="EMBL" id="BPVZ01000001">
    <property type="protein sequence ID" value="GKU86348.1"/>
    <property type="molecule type" value="Genomic_DNA"/>
</dbReference>
<dbReference type="Proteomes" id="UP001054252">
    <property type="component" value="Unassembled WGS sequence"/>
</dbReference>
<evidence type="ECO:0000256" key="2">
    <source>
        <dbReference type="ARBA" id="ARBA00022692"/>
    </source>
</evidence>
<feature type="compositionally biased region" description="Acidic residues" evidence="6">
    <location>
        <begin position="242"/>
        <end position="251"/>
    </location>
</feature>
<keyword evidence="5" id="KW-0175">Coiled coil</keyword>
<dbReference type="InterPro" id="IPR039306">
    <property type="entry name" value="MYOB"/>
</dbReference>
<evidence type="ECO:0000256" key="5">
    <source>
        <dbReference type="SAM" id="Coils"/>
    </source>
</evidence>
<evidence type="ECO:0000256" key="6">
    <source>
        <dbReference type="SAM" id="MobiDB-lite"/>
    </source>
</evidence>
<name>A0AAV5HC18_9ROSI</name>
<sequence length="885" mass="98275">MAANHTSFLKAQRNVQGFTAVLTNTACELFLIFLLLVDGVFSYLLTKFARYCKLQIPCIFCSRLDHVLGNEKPGFYWNLICSNHRSEISSLISCNVHGKLADGFGMCEDCLLSSAIKNKSKSDMNRLFLGKLGFNLGGCGTCRFPSLFLNRDFVASTITRLCLCCNKPWAPRKNCQRLIQLQSSEIEVTKPNIPLPCHLSQGASSKTTKDKFSGPVTSSHLRRNDSDPLPHAGYTKLKIDSESESEVPFSDDDGGRSIFCDINEHNEESVVHCAPEIPPKRGSNNLAPKMQPNASESRDVKCLAPDIVMGCDACELNWQQADQKANLAALPELISLDHIPPSSRDAEVPYRVLSPIYHNDSVMSDLISLVDPPPSIDVKEVNCCALPEKSAYVTVTSEVENISINKNEEILKVINTTTGAGFKADELVSNEDPSDVYKSSVNVKEKKMSEILAQQPQVKYNSGLTEDLRLLLVQDSCSQGIHSSFDNLGPKSQGLGVDLHTTDESNSDGIKNLDDTILVDSLDGSSVSEIEGESVVDRLKRQVEYDQKCINSLYKELEEERNASEIAANQAMAMITRLQEEKSALHLEAMQYLRMMEEQAEYDGEALEKANDLLAEKEKEIQDLETELEFCRLYVLDKPLEETIPVESVDLKEENLSVNDTSISCKEEDASVHQKSVFPEASEGCDSPSLASSWADFVDEKSYISERLKNLERKLQKFAYQRTLSYIPDGDFSEEAADMGGYRGEFIDENDKQISCQMKDNGLAVQKELLASNGSATHEGSNASICRSEVGSKENGHIVPNGQNGFKSCEQNDLVPLENEVSDLNDRLEALEADFNFLEHSINSLQSGSEGLCFVQDIAYQLQELRKIRITRKGRPVSGAYTHHY</sequence>
<dbReference type="AlphaFoldDB" id="A0AAV5HC18"/>
<reference evidence="9 10" key="1">
    <citation type="journal article" date="2021" name="Commun. Biol.">
        <title>The genome of Shorea leprosula (Dipterocarpaceae) highlights the ecological relevance of drought in aseasonal tropical rainforests.</title>
        <authorList>
            <person name="Ng K.K.S."/>
            <person name="Kobayashi M.J."/>
            <person name="Fawcett J.A."/>
            <person name="Hatakeyama M."/>
            <person name="Paape T."/>
            <person name="Ng C.H."/>
            <person name="Ang C.C."/>
            <person name="Tnah L.H."/>
            <person name="Lee C.T."/>
            <person name="Nishiyama T."/>
            <person name="Sese J."/>
            <person name="O'Brien M.J."/>
            <person name="Copetti D."/>
            <person name="Mohd Noor M.I."/>
            <person name="Ong R.C."/>
            <person name="Putra M."/>
            <person name="Sireger I.Z."/>
            <person name="Indrioko S."/>
            <person name="Kosugi Y."/>
            <person name="Izuno A."/>
            <person name="Isagi Y."/>
            <person name="Lee S.L."/>
            <person name="Shimizu K.K."/>
        </authorList>
    </citation>
    <scope>NUCLEOTIDE SEQUENCE [LARGE SCALE GENOMIC DNA]</scope>
    <source>
        <strain evidence="9">214</strain>
    </source>
</reference>
<organism evidence="9 10">
    <name type="scientific">Rubroshorea leprosula</name>
    <dbReference type="NCBI Taxonomy" id="152421"/>
    <lineage>
        <taxon>Eukaryota</taxon>
        <taxon>Viridiplantae</taxon>
        <taxon>Streptophyta</taxon>
        <taxon>Embryophyta</taxon>
        <taxon>Tracheophyta</taxon>
        <taxon>Spermatophyta</taxon>
        <taxon>Magnoliopsida</taxon>
        <taxon>eudicotyledons</taxon>
        <taxon>Gunneridae</taxon>
        <taxon>Pentapetalae</taxon>
        <taxon>rosids</taxon>
        <taxon>malvids</taxon>
        <taxon>Malvales</taxon>
        <taxon>Dipterocarpaceae</taxon>
        <taxon>Rubroshorea</taxon>
    </lineage>
</organism>
<keyword evidence="4 7" id="KW-0472">Membrane</keyword>
<feature type="region of interest" description="Disordered" evidence="6">
    <location>
        <begin position="197"/>
        <end position="251"/>
    </location>
</feature>
<comment type="caution">
    <text evidence="9">The sequence shown here is derived from an EMBL/GenBank/DDBJ whole genome shotgun (WGS) entry which is preliminary data.</text>
</comment>
<dbReference type="GO" id="GO:0080115">
    <property type="term" value="F:myosin XI tail binding"/>
    <property type="evidence" value="ECO:0007669"/>
    <property type="project" value="UniProtKB-ARBA"/>
</dbReference>
<proteinExistence type="predicted"/>
<feature type="coiled-coil region" evidence="5">
    <location>
        <begin position="814"/>
        <end position="841"/>
    </location>
</feature>
<evidence type="ECO:0000256" key="4">
    <source>
        <dbReference type="ARBA" id="ARBA00023136"/>
    </source>
</evidence>
<keyword evidence="2 7" id="KW-0812">Transmembrane</keyword>
<evidence type="ECO:0000256" key="1">
    <source>
        <dbReference type="ARBA" id="ARBA00004167"/>
    </source>
</evidence>
<feature type="coiled-coil region" evidence="5">
    <location>
        <begin position="607"/>
        <end position="634"/>
    </location>
</feature>
<dbReference type="InterPro" id="IPR007656">
    <property type="entry name" value="GTD-bd"/>
</dbReference>
<dbReference type="PANTHER" id="PTHR31448:SF39">
    <property type="entry name" value="MYOSIN-BINDING PROTEIN 4-RELATED"/>
    <property type="match status" value="1"/>
</dbReference>
<evidence type="ECO:0000256" key="7">
    <source>
        <dbReference type="SAM" id="Phobius"/>
    </source>
</evidence>
<comment type="subcellular location">
    <subcellularLocation>
        <location evidence="1">Membrane</location>
        <topology evidence="1">Single-pass membrane protein</topology>
    </subcellularLocation>
</comment>
<feature type="domain" description="GTD-binding" evidence="8">
    <location>
        <begin position="534"/>
        <end position="632"/>
    </location>
</feature>
<dbReference type="PANTHER" id="PTHR31448">
    <property type="entry name" value="MYOSIN-BINDING PROTEIN 2"/>
    <property type="match status" value="1"/>
</dbReference>
<protein>
    <recommendedName>
        <fullName evidence="8">GTD-binding domain-containing protein</fullName>
    </recommendedName>
</protein>
<keyword evidence="3 7" id="KW-1133">Transmembrane helix</keyword>
<accession>A0AAV5HC18</accession>
<keyword evidence="10" id="KW-1185">Reference proteome</keyword>
<dbReference type="Pfam" id="PF04576">
    <property type="entry name" value="Zein-binding"/>
    <property type="match status" value="1"/>
</dbReference>
<gene>
    <name evidence="9" type="ORF">SLEP1_g885</name>
</gene>
<feature type="region of interest" description="Disordered" evidence="6">
    <location>
        <begin position="274"/>
        <end position="293"/>
    </location>
</feature>
<evidence type="ECO:0000313" key="9">
    <source>
        <dbReference type="EMBL" id="GKU86348.1"/>
    </source>
</evidence>
<evidence type="ECO:0000259" key="8">
    <source>
        <dbReference type="PROSITE" id="PS51775"/>
    </source>
</evidence>